<dbReference type="EMBL" id="JACHHV010000012">
    <property type="protein sequence ID" value="MBB5888014.1"/>
    <property type="molecule type" value="Genomic_DNA"/>
</dbReference>
<evidence type="ECO:0000313" key="2">
    <source>
        <dbReference type="Proteomes" id="UP000562464"/>
    </source>
</evidence>
<comment type="caution">
    <text evidence="1">The sequence shown here is derived from an EMBL/GenBank/DDBJ whole genome shotgun (WGS) entry which is preliminary data.</text>
</comment>
<dbReference type="Gene3D" id="3.40.50.450">
    <property type="match status" value="1"/>
</dbReference>
<sequence>MIKNLLVQGYSAFDLGIFSDKDPKLKIIRKAIDERLETYLNDGLEWLVFGGNLGFEYWVLEEARKYSKDYGLKCSTIFPFKTHGQNWNEANRAKLQKFKQVDFVKYSFDDYQDPGQFRAYDQFLIENTDAALALYDSENETKLHFLIDMMGKWPNYSIDFITFENLQNIAENENGD</sequence>
<organism evidence="1 2">
    <name type="scientific">Lactovum miscens</name>
    <dbReference type="NCBI Taxonomy" id="190387"/>
    <lineage>
        <taxon>Bacteria</taxon>
        <taxon>Bacillati</taxon>
        <taxon>Bacillota</taxon>
        <taxon>Bacilli</taxon>
        <taxon>Lactobacillales</taxon>
        <taxon>Streptococcaceae</taxon>
        <taxon>Lactovum</taxon>
    </lineage>
</organism>
<dbReference type="Proteomes" id="UP000562464">
    <property type="component" value="Unassembled WGS sequence"/>
</dbReference>
<name>A0A841C6P3_9LACT</name>
<dbReference type="PANTHER" id="PTHR38440">
    <property type="entry name" value="UPF0398 PROTEIN YPSA"/>
    <property type="match status" value="1"/>
</dbReference>
<dbReference type="SUPFAM" id="SSF102405">
    <property type="entry name" value="MCP/YpsA-like"/>
    <property type="match status" value="1"/>
</dbReference>
<dbReference type="AlphaFoldDB" id="A0A841C6P3"/>
<proteinExistence type="predicted"/>
<dbReference type="NCBIfam" id="NF010181">
    <property type="entry name" value="PRK13660.1"/>
    <property type="match status" value="1"/>
</dbReference>
<dbReference type="PIRSF" id="PIRSF021290">
    <property type="entry name" value="DUF1273"/>
    <property type="match status" value="1"/>
</dbReference>
<reference evidence="1 2" key="1">
    <citation type="submission" date="2020-08" db="EMBL/GenBank/DDBJ databases">
        <title>Genomic Encyclopedia of Type Strains, Phase IV (KMG-IV): sequencing the most valuable type-strain genomes for metagenomic binning, comparative biology and taxonomic classification.</title>
        <authorList>
            <person name="Goeker M."/>
        </authorList>
    </citation>
    <scope>NUCLEOTIDE SEQUENCE [LARGE SCALE GENOMIC DNA]</scope>
    <source>
        <strain evidence="1 2">DSM 14925</strain>
    </source>
</reference>
<dbReference type="Pfam" id="PF06908">
    <property type="entry name" value="YpsA"/>
    <property type="match status" value="1"/>
</dbReference>
<accession>A0A841C6P3</accession>
<gene>
    <name evidence="1" type="ORF">HNQ37_000904</name>
</gene>
<protein>
    <submittedName>
        <fullName evidence="1">Putative phage-like protein YoqJ</fullName>
    </submittedName>
</protein>
<dbReference type="InterPro" id="IPR010697">
    <property type="entry name" value="YspA"/>
</dbReference>
<evidence type="ECO:0000313" key="1">
    <source>
        <dbReference type="EMBL" id="MBB5888014.1"/>
    </source>
</evidence>
<dbReference type="RefSeq" id="WP_183539677.1">
    <property type="nucleotide sequence ID" value="NZ_JACHHV010000012.1"/>
</dbReference>
<dbReference type="PANTHER" id="PTHR38440:SF1">
    <property type="entry name" value="UPF0398 PROTEIN SPR0331"/>
    <property type="match status" value="1"/>
</dbReference>
<keyword evidence="2" id="KW-1185">Reference proteome</keyword>